<comment type="caution">
    <text evidence="2">The sequence shown here is derived from an EMBL/GenBank/DDBJ whole genome shotgun (WGS) entry which is preliminary data.</text>
</comment>
<reference evidence="2" key="1">
    <citation type="submission" date="2023-10" db="EMBL/GenBank/DDBJ databases">
        <authorList>
            <person name="Chen Y."/>
            <person name="Shah S."/>
            <person name="Dougan E. K."/>
            <person name="Thang M."/>
            <person name="Chan C."/>
        </authorList>
    </citation>
    <scope>NUCLEOTIDE SEQUENCE [LARGE SCALE GENOMIC DNA]</scope>
</reference>
<feature type="compositionally biased region" description="Basic and acidic residues" evidence="1">
    <location>
        <begin position="225"/>
        <end position="234"/>
    </location>
</feature>
<feature type="compositionally biased region" description="Basic residues" evidence="1">
    <location>
        <begin position="190"/>
        <end position="200"/>
    </location>
</feature>
<feature type="region of interest" description="Disordered" evidence="1">
    <location>
        <begin position="1"/>
        <end position="241"/>
    </location>
</feature>
<feature type="compositionally biased region" description="Basic residues" evidence="1">
    <location>
        <begin position="8"/>
        <end position="18"/>
    </location>
</feature>
<accession>A0ABN9XCM5</accession>
<sequence>MLAAASVGRRRRELRHGRPLASRRLWERQRAVGKRRQRRAGGGRESPALPPRGVSAPPPPCPRAESRGERWGSKEEEKKTRQNQEEEEEDEDGEEALPSVSSLRIYKPRWPMPRGALRRAHQVLRRRRRAQKEDERLAVGGGGVRRDEGGTSRQALAPALAVNSRPALAQRQQSRRPQTGGRADPDTHTHTHTHTQHNKKTPGLVKRARASGPSVGGGPTRRSSKREQKQELSEVHANLIS</sequence>
<feature type="compositionally biased region" description="Basic residues" evidence="1">
    <location>
        <begin position="31"/>
        <end position="41"/>
    </location>
</feature>
<dbReference type="EMBL" id="CAUYUJ010020320">
    <property type="protein sequence ID" value="CAK0897338.1"/>
    <property type="molecule type" value="Genomic_DNA"/>
</dbReference>
<feature type="compositionally biased region" description="Basic residues" evidence="1">
    <location>
        <begin position="116"/>
        <end position="130"/>
    </location>
</feature>
<feature type="compositionally biased region" description="Acidic residues" evidence="1">
    <location>
        <begin position="85"/>
        <end position="95"/>
    </location>
</feature>
<keyword evidence="3" id="KW-1185">Reference proteome</keyword>
<proteinExistence type="predicted"/>
<dbReference type="Proteomes" id="UP001189429">
    <property type="component" value="Unassembled WGS sequence"/>
</dbReference>
<gene>
    <name evidence="2" type="ORF">PCOR1329_LOCUS75558</name>
</gene>
<evidence type="ECO:0000256" key="1">
    <source>
        <dbReference type="SAM" id="MobiDB-lite"/>
    </source>
</evidence>
<evidence type="ECO:0000313" key="3">
    <source>
        <dbReference type="Proteomes" id="UP001189429"/>
    </source>
</evidence>
<name>A0ABN9XCM5_9DINO</name>
<protein>
    <submittedName>
        <fullName evidence="2">Uncharacterized protein</fullName>
    </submittedName>
</protein>
<feature type="compositionally biased region" description="Basic and acidic residues" evidence="1">
    <location>
        <begin position="64"/>
        <end position="84"/>
    </location>
</feature>
<organism evidence="2 3">
    <name type="scientific">Prorocentrum cordatum</name>
    <dbReference type="NCBI Taxonomy" id="2364126"/>
    <lineage>
        <taxon>Eukaryota</taxon>
        <taxon>Sar</taxon>
        <taxon>Alveolata</taxon>
        <taxon>Dinophyceae</taxon>
        <taxon>Prorocentrales</taxon>
        <taxon>Prorocentraceae</taxon>
        <taxon>Prorocentrum</taxon>
    </lineage>
</organism>
<evidence type="ECO:0000313" key="2">
    <source>
        <dbReference type="EMBL" id="CAK0897338.1"/>
    </source>
</evidence>